<evidence type="ECO:0000256" key="9">
    <source>
        <dbReference type="PIRSR" id="PIRSR610347-1"/>
    </source>
</evidence>
<evidence type="ECO:0000256" key="8">
    <source>
        <dbReference type="ARBA" id="ARBA00023242"/>
    </source>
</evidence>
<feature type="binding site" evidence="10">
    <location>
        <position position="227"/>
    </location>
    <ligand>
        <name>substrate</name>
    </ligand>
</feature>
<feature type="binding site" evidence="10">
    <location>
        <position position="414"/>
    </location>
    <ligand>
        <name>substrate</name>
    </ligand>
</feature>
<dbReference type="SUPFAM" id="SSF56024">
    <property type="entry name" value="Phospholipase D/nuclease"/>
    <property type="match status" value="2"/>
</dbReference>
<evidence type="ECO:0000256" key="10">
    <source>
        <dbReference type="PIRSR" id="PIRSR610347-2"/>
    </source>
</evidence>
<evidence type="ECO:0000313" key="14">
    <source>
        <dbReference type="Proteomes" id="UP000078542"/>
    </source>
</evidence>
<evidence type="ECO:0000256" key="4">
    <source>
        <dbReference type="ARBA" id="ARBA00022763"/>
    </source>
</evidence>
<keyword evidence="8" id="KW-0539">Nucleus</keyword>
<keyword evidence="14" id="KW-1185">Reference proteome</keyword>
<dbReference type="Pfam" id="PF06087">
    <property type="entry name" value="Tyr-DNA_phospho"/>
    <property type="match status" value="2"/>
</dbReference>
<feature type="active site" description="Proton donor/acceptor" evidence="9">
    <location>
        <position position="412"/>
    </location>
</feature>
<keyword evidence="4" id="KW-0227">DNA damage</keyword>
<keyword evidence="7" id="KW-0234">DNA repair</keyword>
<feature type="active site" description="Nucleophile" evidence="9">
    <location>
        <position position="225"/>
    </location>
</feature>
<evidence type="ECO:0000256" key="3">
    <source>
        <dbReference type="ARBA" id="ARBA00022722"/>
    </source>
</evidence>
<keyword evidence="3" id="KW-0540">Nuclease</keyword>
<dbReference type="Gene3D" id="3.30.870.10">
    <property type="entry name" value="Endonuclease Chain A"/>
    <property type="match status" value="3"/>
</dbReference>
<dbReference type="STRING" id="456900.A0A195CB86"/>
<sequence>MAARVETLSEALTGEKRKSSKSNKAKKKSCETSEAGSSDIERNRQNSTESNNCINDQQNTVDFQINSSNNETDASLSISVIEHLDTYQVFDSKKSRKKIRYKAIDMMRQIGYTVMVVKPGRFATKYASSAPYHLFFTRIENSKETYNQQFSITFPEILDRSLGEIVNSLHLNFMVNVTWLYLQYLLAGQRINMTILYGTRLDDAKLSNNITMIEVDMPNKFGCHHTKIMILQYKDDGIRVVVSTANLYSNDWENRTQGLWISPHLPRLPESAHPNDGESLTGFKKALERYLSKYELPILTQWIHAVRRADFSDVNVFLVASVPGFHKGADVNFWGCKRLAYILTRYVTLPPDAPQWPIVAQSSAVGSFGSTIENWLLKHIIQCMSKGFSMGLKNDPHQWKAKRTGRDRAMPHIKCYTRISPDSKNIPWFLLTSANLSKSAWGTIYQHSYSIGNYEAGVIFIPKCITGTTTFPIGDEEDSAVPVFPIPYDLPLCPYESSDHPFVGEFLI</sequence>
<dbReference type="GO" id="GO:0003697">
    <property type="term" value="F:single-stranded DNA binding"/>
    <property type="evidence" value="ECO:0007669"/>
    <property type="project" value="TreeGrafter"/>
</dbReference>
<evidence type="ECO:0000256" key="2">
    <source>
        <dbReference type="ARBA" id="ARBA00010205"/>
    </source>
</evidence>
<evidence type="ECO:0000256" key="7">
    <source>
        <dbReference type="ARBA" id="ARBA00023204"/>
    </source>
</evidence>
<feature type="compositionally biased region" description="Basic residues" evidence="12">
    <location>
        <begin position="18"/>
        <end position="27"/>
    </location>
</feature>
<dbReference type="GO" id="GO:0003690">
    <property type="term" value="F:double-stranded DNA binding"/>
    <property type="evidence" value="ECO:0007669"/>
    <property type="project" value="TreeGrafter"/>
</dbReference>
<evidence type="ECO:0000256" key="6">
    <source>
        <dbReference type="ARBA" id="ARBA00022839"/>
    </source>
</evidence>
<feature type="site" description="Interaction with DNA" evidence="11">
    <location>
        <position position="437"/>
    </location>
</feature>
<dbReference type="GO" id="GO:0005634">
    <property type="term" value="C:nucleus"/>
    <property type="evidence" value="ECO:0007669"/>
    <property type="project" value="UniProtKB-SubCell"/>
</dbReference>
<comment type="subcellular location">
    <subcellularLocation>
        <location evidence="1">Nucleus</location>
    </subcellularLocation>
</comment>
<dbReference type="PANTHER" id="PTHR12415">
    <property type="entry name" value="TYROSYL-DNA PHOSPHODIESTERASE 1"/>
    <property type="match status" value="1"/>
</dbReference>
<reference evidence="13 14" key="1">
    <citation type="submission" date="2016-03" db="EMBL/GenBank/DDBJ databases">
        <title>Cyphomyrmex costatus WGS genome.</title>
        <authorList>
            <person name="Nygaard S."/>
            <person name="Hu H."/>
            <person name="Boomsma J."/>
            <person name="Zhang G."/>
        </authorList>
    </citation>
    <scope>NUCLEOTIDE SEQUENCE [LARGE SCALE GENOMIC DNA]</scope>
    <source>
        <strain evidence="13">MS0001</strain>
        <tissue evidence="13">Whole body</tissue>
    </source>
</reference>
<organism evidence="13 14">
    <name type="scientific">Cyphomyrmex costatus</name>
    <dbReference type="NCBI Taxonomy" id="456900"/>
    <lineage>
        <taxon>Eukaryota</taxon>
        <taxon>Metazoa</taxon>
        <taxon>Ecdysozoa</taxon>
        <taxon>Arthropoda</taxon>
        <taxon>Hexapoda</taxon>
        <taxon>Insecta</taxon>
        <taxon>Pterygota</taxon>
        <taxon>Neoptera</taxon>
        <taxon>Endopterygota</taxon>
        <taxon>Hymenoptera</taxon>
        <taxon>Apocrita</taxon>
        <taxon>Aculeata</taxon>
        <taxon>Formicoidea</taxon>
        <taxon>Formicidae</taxon>
        <taxon>Myrmicinae</taxon>
        <taxon>Cyphomyrmex</taxon>
    </lineage>
</organism>
<name>A0A195CB86_9HYME</name>
<evidence type="ECO:0000256" key="12">
    <source>
        <dbReference type="SAM" id="MobiDB-lite"/>
    </source>
</evidence>
<proteinExistence type="inferred from homology"/>
<feature type="compositionally biased region" description="Polar residues" evidence="12">
    <location>
        <begin position="45"/>
        <end position="55"/>
    </location>
</feature>
<dbReference type="InterPro" id="IPR010347">
    <property type="entry name" value="Tdp1"/>
</dbReference>
<keyword evidence="5" id="KW-0378">Hydrolase</keyword>
<evidence type="ECO:0000256" key="1">
    <source>
        <dbReference type="ARBA" id="ARBA00004123"/>
    </source>
</evidence>
<evidence type="ECO:0000256" key="11">
    <source>
        <dbReference type="PIRSR" id="PIRSR610347-3"/>
    </source>
</evidence>
<dbReference type="GO" id="GO:0017005">
    <property type="term" value="F:3'-tyrosyl-DNA phosphodiesterase activity"/>
    <property type="evidence" value="ECO:0007669"/>
    <property type="project" value="TreeGrafter"/>
</dbReference>
<evidence type="ECO:0000256" key="5">
    <source>
        <dbReference type="ARBA" id="ARBA00022801"/>
    </source>
</evidence>
<protein>
    <submittedName>
        <fullName evidence="13">Putative tyrosyl-DNA phosphodiesterase</fullName>
    </submittedName>
</protein>
<feature type="region of interest" description="Disordered" evidence="12">
    <location>
        <begin position="1"/>
        <end position="55"/>
    </location>
</feature>
<dbReference type="CDD" id="cd09193">
    <property type="entry name" value="PLDc_mTdp1_1"/>
    <property type="match status" value="1"/>
</dbReference>
<dbReference type="GO" id="GO:0006281">
    <property type="term" value="P:DNA repair"/>
    <property type="evidence" value="ECO:0007669"/>
    <property type="project" value="UniProtKB-KW"/>
</dbReference>
<dbReference type="EMBL" id="KQ978068">
    <property type="protein sequence ID" value="KYM97378.1"/>
    <property type="molecule type" value="Genomic_DNA"/>
</dbReference>
<dbReference type="GO" id="GO:0004527">
    <property type="term" value="F:exonuclease activity"/>
    <property type="evidence" value="ECO:0007669"/>
    <property type="project" value="UniProtKB-KW"/>
</dbReference>
<accession>A0A195CB86</accession>
<dbReference type="PANTHER" id="PTHR12415:SF0">
    <property type="entry name" value="TYROSYL-DNA PHOSPHODIESTERASE 1"/>
    <property type="match status" value="1"/>
</dbReference>
<comment type="similarity">
    <text evidence="2">Belongs to the tyrosyl-DNA phosphodiesterase family.</text>
</comment>
<gene>
    <name evidence="13" type="ORF">ALC62_11669</name>
</gene>
<dbReference type="AlphaFoldDB" id="A0A195CB86"/>
<evidence type="ECO:0000313" key="13">
    <source>
        <dbReference type="EMBL" id="KYM97378.1"/>
    </source>
</evidence>
<dbReference type="Proteomes" id="UP000078542">
    <property type="component" value="Unassembled WGS sequence"/>
</dbReference>
<keyword evidence="6" id="KW-0269">Exonuclease</keyword>